<proteinExistence type="predicted"/>
<keyword evidence="4 5" id="KW-0472">Membrane</keyword>
<dbReference type="AlphaFoldDB" id="A0A8J5XYT2"/>
<keyword evidence="8" id="KW-1185">Reference proteome</keyword>
<dbReference type="GO" id="GO:0016020">
    <property type="term" value="C:membrane"/>
    <property type="evidence" value="ECO:0007669"/>
    <property type="project" value="UniProtKB-SubCell"/>
</dbReference>
<gene>
    <name evidence="7" type="ORF">KFE25_007032</name>
</gene>
<feature type="transmembrane region" description="Helical" evidence="5">
    <location>
        <begin position="7"/>
        <end position="27"/>
    </location>
</feature>
<dbReference type="InterPro" id="IPR050186">
    <property type="entry name" value="TPT_transporter"/>
</dbReference>
<feature type="domain" description="Sugar phosphate transporter" evidence="6">
    <location>
        <begin position="11"/>
        <end position="294"/>
    </location>
</feature>
<feature type="transmembrane region" description="Helical" evidence="5">
    <location>
        <begin position="152"/>
        <end position="172"/>
    </location>
</feature>
<keyword evidence="2 5" id="KW-0812">Transmembrane</keyword>
<dbReference type="EMBL" id="JAGTXO010000005">
    <property type="protein sequence ID" value="KAG8467980.1"/>
    <property type="molecule type" value="Genomic_DNA"/>
</dbReference>
<dbReference type="OrthoDB" id="6418713at2759"/>
<protein>
    <recommendedName>
        <fullName evidence="6">Sugar phosphate transporter domain-containing protein</fullName>
    </recommendedName>
</protein>
<reference evidence="7" key="1">
    <citation type="submission" date="2021-05" db="EMBL/GenBank/DDBJ databases">
        <title>The genome of the haptophyte Pavlova lutheri (Diacronema luteri, Pavlovales) - a model for lipid biosynthesis in eukaryotic algae.</title>
        <authorList>
            <person name="Hulatt C.J."/>
            <person name="Posewitz M.C."/>
        </authorList>
    </citation>
    <scope>NUCLEOTIDE SEQUENCE</scope>
    <source>
        <strain evidence="7">NIVA-4/92</strain>
    </source>
</reference>
<dbReference type="InterPro" id="IPR004853">
    <property type="entry name" value="Sugar_P_trans_dom"/>
</dbReference>
<feature type="transmembrane region" description="Helical" evidence="5">
    <location>
        <begin position="126"/>
        <end position="146"/>
    </location>
</feature>
<evidence type="ECO:0000259" key="6">
    <source>
        <dbReference type="Pfam" id="PF03151"/>
    </source>
</evidence>
<sequence>MADISQVLAALLAMGQWVFLSVTLILFNTWLMHYGGFPLPLTLCALHMATSFIIAFVFQLVGLVETNLTAAQIVRLVVPTGVLFAAAICTGNEAFLYLTVAFIQMVKAWTPTVVLILSVIAGLERLSLRLVAIVLITSGGVALAIYGELKFALFGFVMVLVSIVLDALRLVLVELLYSSSEVRLSGLSGVLYMSPVCFLAVLPVAFVFEGDRVRNIVDSGVVKPHLVLLNCCCAFMLNVSSLVLVKHTSALTLKVVGVFKDWVVIIVSSVVFNSAVQPMQWIGYSVAFIGILMYTHYKYEQYVRSVGAESALDPAELERLRSNSHDGVADAECDKSDADETNVVAHCSLAVLDRFEPARSMLTDRASLQN</sequence>
<name>A0A8J5XYT2_DIALT</name>
<comment type="subcellular location">
    <subcellularLocation>
        <location evidence="1">Membrane</location>
        <topology evidence="1">Multi-pass membrane protein</topology>
    </subcellularLocation>
</comment>
<dbReference type="Proteomes" id="UP000751190">
    <property type="component" value="Unassembled WGS sequence"/>
</dbReference>
<dbReference type="OMA" id="MARYTTM"/>
<evidence type="ECO:0000256" key="1">
    <source>
        <dbReference type="ARBA" id="ARBA00004141"/>
    </source>
</evidence>
<feature type="transmembrane region" description="Helical" evidence="5">
    <location>
        <begin position="281"/>
        <end position="297"/>
    </location>
</feature>
<feature type="transmembrane region" description="Helical" evidence="5">
    <location>
        <begin position="39"/>
        <end position="61"/>
    </location>
</feature>
<feature type="transmembrane region" description="Helical" evidence="5">
    <location>
        <begin position="68"/>
        <end position="88"/>
    </location>
</feature>
<accession>A0A8J5XYT2</accession>
<dbReference type="Pfam" id="PF03151">
    <property type="entry name" value="TPT"/>
    <property type="match status" value="1"/>
</dbReference>
<evidence type="ECO:0000256" key="5">
    <source>
        <dbReference type="SAM" id="Phobius"/>
    </source>
</evidence>
<comment type="caution">
    <text evidence="7">The sequence shown here is derived from an EMBL/GenBank/DDBJ whole genome shotgun (WGS) entry which is preliminary data.</text>
</comment>
<evidence type="ECO:0000313" key="7">
    <source>
        <dbReference type="EMBL" id="KAG8467980.1"/>
    </source>
</evidence>
<evidence type="ECO:0000313" key="8">
    <source>
        <dbReference type="Proteomes" id="UP000751190"/>
    </source>
</evidence>
<feature type="transmembrane region" description="Helical" evidence="5">
    <location>
        <begin position="257"/>
        <end position="275"/>
    </location>
</feature>
<evidence type="ECO:0000256" key="2">
    <source>
        <dbReference type="ARBA" id="ARBA00022692"/>
    </source>
</evidence>
<feature type="transmembrane region" description="Helical" evidence="5">
    <location>
        <begin position="226"/>
        <end position="245"/>
    </location>
</feature>
<evidence type="ECO:0000256" key="4">
    <source>
        <dbReference type="ARBA" id="ARBA00023136"/>
    </source>
</evidence>
<feature type="transmembrane region" description="Helical" evidence="5">
    <location>
        <begin position="184"/>
        <end position="206"/>
    </location>
</feature>
<organism evidence="7 8">
    <name type="scientific">Diacronema lutheri</name>
    <name type="common">Unicellular marine alga</name>
    <name type="synonym">Monochrysis lutheri</name>
    <dbReference type="NCBI Taxonomy" id="2081491"/>
    <lineage>
        <taxon>Eukaryota</taxon>
        <taxon>Haptista</taxon>
        <taxon>Haptophyta</taxon>
        <taxon>Pavlovophyceae</taxon>
        <taxon>Pavlovales</taxon>
        <taxon>Pavlovaceae</taxon>
        <taxon>Diacronema</taxon>
    </lineage>
</organism>
<dbReference type="PANTHER" id="PTHR11132">
    <property type="entry name" value="SOLUTE CARRIER FAMILY 35"/>
    <property type="match status" value="1"/>
</dbReference>
<feature type="transmembrane region" description="Helical" evidence="5">
    <location>
        <begin position="94"/>
        <end position="119"/>
    </location>
</feature>
<evidence type="ECO:0000256" key="3">
    <source>
        <dbReference type="ARBA" id="ARBA00022989"/>
    </source>
</evidence>
<keyword evidence="3 5" id="KW-1133">Transmembrane helix</keyword>